<dbReference type="Gene3D" id="3.30.200.20">
    <property type="entry name" value="Phosphorylase Kinase, domain 1"/>
    <property type="match status" value="1"/>
</dbReference>
<dbReference type="AlphaFoldDB" id="A0A2N9H4B3"/>
<dbReference type="PANTHER" id="PTHR45927">
    <property type="entry name" value="LYSM-DOMAIN RECEPTOR-LIKE KINASE-RELATED"/>
    <property type="match status" value="1"/>
</dbReference>
<evidence type="ECO:0000313" key="3">
    <source>
        <dbReference type="EMBL" id="SPD06755.1"/>
    </source>
</evidence>
<sequence length="341" mass="38047">MKKNQKSTKLRNLYTAGSLVLVALAACGLYIKALKKLKCEKFHCRSSPISINSCLSPDILAEIKYSLFMYSTEDLKKTTNDFGEESKIGGDEIYEGLINNVEVMIQQTRFENTRQVIDLHSKINHINIVNLQGVCYGEGDFSCSYFVLEFPSNGGLRHCLSNPSNPLWWHRPTQIAFDIATGLHYLHLCTFLPLAHISLSSRNIFVTANWTAKLANFGIGPMKENDNKDSLRGWVAPEYIQDGPACGKVDIFAFGVILLELISAREDLDGNSFKECIKFLGGESEGGCFEQLRGFMDPSLKEDYPLAEALCLVVLAKACVEDDPLHRPSMDDIMKVLAKMA</sequence>
<dbReference type="EMBL" id="OIVN01002828">
    <property type="protein sequence ID" value="SPD06755.1"/>
    <property type="molecule type" value="Genomic_DNA"/>
</dbReference>
<dbReference type="PROSITE" id="PS51257">
    <property type="entry name" value="PROKAR_LIPOPROTEIN"/>
    <property type="match status" value="1"/>
</dbReference>
<dbReference type="Pfam" id="PF07714">
    <property type="entry name" value="PK_Tyr_Ser-Thr"/>
    <property type="match status" value="1"/>
</dbReference>
<dbReference type="GO" id="GO:0005524">
    <property type="term" value="F:ATP binding"/>
    <property type="evidence" value="ECO:0007669"/>
    <property type="project" value="InterPro"/>
</dbReference>
<feature type="domain" description="Protein kinase" evidence="2">
    <location>
        <begin position="8"/>
        <end position="341"/>
    </location>
</feature>
<gene>
    <name evidence="3" type="ORF">FSB_LOCUS34637</name>
</gene>
<keyword evidence="1" id="KW-0812">Transmembrane</keyword>
<dbReference type="Gene3D" id="1.10.510.10">
    <property type="entry name" value="Transferase(Phosphotransferase) domain 1"/>
    <property type="match status" value="1"/>
</dbReference>
<name>A0A2N9H4B3_FAGSY</name>
<dbReference type="InterPro" id="IPR000719">
    <property type="entry name" value="Prot_kinase_dom"/>
</dbReference>
<accession>A0A2N9H4B3</accession>
<keyword evidence="1" id="KW-0472">Membrane</keyword>
<evidence type="ECO:0000259" key="2">
    <source>
        <dbReference type="PROSITE" id="PS50011"/>
    </source>
</evidence>
<dbReference type="InterPro" id="IPR052611">
    <property type="entry name" value="Plant_RLK_LysM"/>
</dbReference>
<feature type="transmembrane region" description="Helical" evidence="1">
    <location>
        <begin position="12"/>
        <end position="31"/>
    </location>
</feature>
<dbReference type="PROSITE" id="PS50011">
    <property type="entry name" value="PROTEIN_KINASE_DOM"/>
    <property type="match status" value="1"/>
</dbReference>
<protein>
    <recommendedName>
        <fullName evidence="2">Protein kinase domain-containing protein</fullName>
    </recommendedName>
</protein>
<dbReference type="InterPro" id="IPR001245">
    <property type="entry name" value="Ser-Thr/Tyr_kinase_cat_dom"/>
</dbReference>
<dbReference type="SUPFAM" id="SSF56112">
    <property type="entry name" value="Protein kinase-like (PK-like)"/>
    <property type="match status" value="1"/>
</dbReference>
<dbReference type="PANTHER" id="PTHR45927:SF10">
    <property type="entry name" value="LYSM-DOMAIN RECEPTOR-LIKE KINASE"/>
    <property type="match status" value="1"/>
</dbReference>
<dbReference type="InterPro" id="IPR011009">
    <property type="entry name" value="Kinase-like_dom_sf"/>
</dbReference>
<organism evidence="3">
    <name type="scientific">Fagus sylvatica</name>
    <name type="common">Beechnut</name>
    <dbReference type="NCBI Taxonomy" id="28930"/>
    <lineage>
        <taxon>Eukaryota</taxon>
        <taxon>Viridiplantae</taxon>
        <taxon>Streptophyta</taxon>
        <taxon>Embryophyta</taxon>
        <taxon>Tracheophyta</taxon>
        <taxon>Spermatophyta</taxon>
        <taxon>Magnoliopsida</taxon>
        <taxon>eudicotyledons</taxon>
        <taxon>Gunneridae</taxon>
        <taxon>Pentapetalae</taxon>
        <taxon>rosids</taxon>
        <taxon>fabids</taxon>
        <taxon>Fagales</taxon>
        <taxon>Fagaceae</taxon>
        <taxon>Fagus</taxon>
    </lineage>
</organism>
<reference evidence="3" key="1">
    <citation type="submission" date="2018-02" db="EMBL/GenBank/DDBJ databases">
        <authorList>
            <person name="Cohen D.B."/>
            <person name="Kent A.D."/>
        </authorList>
    </citation>
    <scope>NUCLEOTIDE SEQUENCE</scope>
</reference>
<evidence type="ECO:0000256" key="1">
    <source>
        <dbReference type="SAM" id="Phobius"/>
    </source>
</evidence>
<proteinExistence type="predicted"/>
<dbReference type="GO" id="GO:0004672">
    <property type="term" value="F:protein kinase activity"/>
    <property type="evidence" value="ECO:0007669"/>
    <property type="project" value="InterPro"/>
</dbReference>
<keyword evidence="1" id="KW-1133">Transmembrane helix</keyword>